<dbReference type="PANTHER" id="PTHR46423:SF1">
    <property type="entry name" value="RNA POLYMERASE II-ASSOCIATED PROTEIN 3"/>
    <property type="match status" value="1"/>
</dbReference>
<evidence type="ECO:0000313" key="9">
    <source>
        <dbReference type="Proteomes" id="UP000077315"/>
    </source>
</evidence>
<dbReference type="InterPro" id="IPR013105">
    <property type="entry name" value="TPR_2"/>
</dbReference>
<dbReference type="OrthoDB" id="629492at2759"/>
<name>A0A167P1M9_PHYB8</name>
<dbReference type="STRING" id="763407.A0A167P1M9"/>
<evidence type="ECO:0000256" key="6">
    <source>
        <dbReference type="SAM" id="MobiDB-lite"/>
    </source>
</evidence>
<sequence>MTKDSKDVWAEMKKWQDEFSAKDSLLSKIKPINDQVLPNIRKPTVITLDGTKPAGIQSFMSNRKGKQVENKPTAVPLKKSDTPKLSRTDKALAEKEKGNAFFRAGDNKNAALHYGNAIDLDPTTAVYFVNRAMAYLKLKNYLEAEKDCSRGLQLQPCNVKALWRRGTALRELGRFEEARKDLELALELEPGSKAIVEELAKIPIKKKPSTPPVANPAIKIPASASAPATSPVPKTVDRRRLPIKVVDEYYSNSDKIQPLAEKAPSPKPKLPTVSVKPADNLNKPSVAAPVEKPSALKQSTSRISVVESSQEHTLNPSANIATSPASNTDSAPATATTTTAAAAAAAAVPHGFPTNAPPVKLVCPRTNFEFERDWKTCKHRGDDMLYNYLQCIPPSSYATLFKSSLESDQFEKMIEILDSHYIPNKTGQEIVDVLSNLSKVKRIDMLVMFLDKKHIQALQRLFEKSKGSVNINLLTRLSKIYSVKL</sequence>
<dbReference type="Pfam" id="PF13181">
    <property type="entry name" value="TPR_8"/>
    <property type="match status" value="1"/>
</dbReference>
<evidence type="ECO:0000256" key="5">
    <source>
        <dbReference type="PROSITE-ProRule" id="PRU00339"/>
    </source>
</evidence>
<dbReference type="PROSITE" id="PS50005">
    <property type="entry name" value="TPR"/>
    <property type="match status" value="2"/>
</dbReference>
<gene>
    <name evidence="8" type="ORF">PHYBLDRAFT_68115</name>
</gene>
<dbReference type="RefSeq" id="XP_018295114.1">
    <property type="nucleotide sequence ID" value="XM_018441889.1"/>
</dbReference>
<proteinExistence type="inferred from homology"/>
<feature type="compositionally biased region" description="Polar residues" evidence="6">
    <location>
        <begin position="296"/>
        <end position="320"/>
    </location>
</feature>
<evidence type="ECO:0000256" key="4">
    <source>
        <dbReference type="ARBA" id="ARBA00040133"/>
    </source>
</evidence>
<comment type="similarity">
    <text evidence="3">Belongs to the RPAP3 family.</text>
</comment>
<evidence type="ECO:0000256" key="2">
    <source>
        <dbReference type="ARBA" id="ARBA00022803"/>
    </source>
</evidence>
<evidence type="ECO:0000259" key="7">
    <source>
        <dbReference type="Pfam" id="PF13877"/>
    </source>
</evidence>
<feature type="compositionally biased region" description="Low complexity" evidence="6">
    <location>
        <begin position="321"/>
        <end position="332"/>
    </location>
</feature>
<organism evidence="8 9">
    <name type="scientific">Phycomyces blakesleeanus (strain ATCC 8743b / DSM 1359 / FGSC 10004 / NBRC 33097 / NRRL 1555)</name>
    <dbReference type="NCBI Taxonomy" id="763407"/>
    <lineage>
        <taxon>Eukaryota</taxon>
        <taxon>Fungi</taxon>
        <taxon>Fungi incertae sedis</taxon>
        <taxon>Mucoromycota</taxon>
        <taxon>Mucoromycotina</taxon>
        <taxon>Mucoromycetes</taxon>
        <taxon>Mucorales</taxon>
        <taxon>Phycomycetaceae</taxon>
        <taxon>Phycomyces</taxon>
    </lineage>
</organism>
<accession>A0A167P1M9</accession>
<dbReference type="PROSITE" id="PS50293">
    <property type="entry name" value="TPR_REGION"/>
    <property type="match status" value="1"/>
</dbReference>
<evidence type="ECO:0000256" key="3">
    <source>
        <dbReference type="ARBA" id="ARBA00038275"/>
    </source>
</evidence>
<keyword evidence="2 5" id="KW-0802">TPR repeat</keyword>
<evidence type="ECO:0000256" key="1">
    <source>
        <dbReference type="ARBA" id="ARBA00022737"/>
    </source>
</evidence>
<dbReference type="VEuPathDB" id="FungiDB:PHYBLDRAFT_68115"/>
<dbReference type="SUPFAM" id="SSF48452">
    <property type="entry name" value="TPR-like"/>
    <property type="match status" value="1"/>
</dbReference>
<keyword evidence="9" id="KW-1185">Reference proteome</keyword>
<dbReference type="GO" id="GO:0101031">
    <property type="term" value="C:protein folding chaperone complex"/>
    <property type="evidence" value="ECO:0007669"/>
    <property type="project" value="TreeGrafter"/>
</dbReference>
<protein>
    <recommendedName>
        <fullName evidence="4">RNA polymerase II-associated protein 3</fullName>
    </recommendedName>
</protein>
<dbReference type="Proteomes" id="UP000077315">
    <property type="component" value="Unassembled WGS sequence"/>
</dbReference>
<dbReference type="EMBL" id="KV440975">
    <property type="protein sequence ID" value="OAD77074.1"/>
    <property type="molecule type" value="Genomic_DNA"/>
</dbReference>
<dbReference type="AlphaFoldDB" id="A0A167P1M9"/>
<feature type="region of interest" description="Disordered" evidence="6">
    <location>
        <begin position="257"/>
        <end position="332"/>
    </location>
</feature>
<dbReference type="Gene3D" id="1.25.40.10">
    <property type="entry name" value="Tetratricopeptide repeat domain"/>
    <property type="match status" value="1"/>
</dbReference>
<dbReference type="GeneID" id="29002795"/>
<dbReference type="SMART" id="SM00028">
    <property type="entry name" value="TPR"/>
    <property type="match status" value="3"/>
</dbReference>
<feature type="repeat" description="TPR" evidence="5">
    <location>
        <begin position="91"/>
        <end position="124"/>
    </location>
</feature>
<feature type="region of interest" description="Disordered" evidence="6">
    <location>
        <begin position="63"/>
        <end position="85"/>
    </location>
</feature>
<dbReference type="PANTHER" id="PTHR46423">
    <property type="entry name" value="RNA POLYMERASE II-ASSOCIATED PROTEIN 3"/>
    <property type="match status" value="1"/>
</dbReference>
<evidence type="ECO:0000313" key="8">
    <source>
        <dbReference type="EMBL" id="OAD77074.1"/>
    </source>
</evidence>
<keyword evidence="1" id="KW-0677">Repeat</keyword>
<dbReference type="InterPro" id="IPR051966">
    <property type="entry name" value="RPAP3"/>
</dbReference>
<reference evidence="9" key="1">
    <citation type="submission" date="2015-06" db="EMBL/GenBank/DDBJ databases">
        <title>Expansion of signal transduction pathways in fungi by whole-genome duplication.</title>
        <authorList>
            <consortium name="DOE Joint Genome Institute"/>
            <person name="Corrochano L.M."/>
            <person name="Kuo A."/>
            <person name="Marcet-Houben M."/>
            <person name="Polaino S."/>
            <person name="Salamov A."/>
            <person name="Villalobos J.M."/>
            <person name="Alvarez M.I."/>
            <person name="Avalos J."/>
            <person name="Benito E.P."/>
            <person name="Benoit I."/>
            <person name="Burger G."/>
            <person name="Camino L.P."/>
            <person name="Canovas D."/>
            <person name="Cerda-Olmedo E."/>
            <person name="Cheng J.-F."/>
            <person name="Dominguez A."/>
            <person name="Elias M."/>
            <person name="Eslava A.P."/>
            <person name="Glaser F."/>
            <person name="Grimwood J."/>
            <person name="Gutierrez G."/>
            <person name="Heitman J."/>
            <person name="Henrissat B."/>
            <person name="Iturriaga E.A."/>
            <person name="Lang B.F."/>
            <person name="Lavin J.L."/>
            <person name="Lee S."/>
            <person name="Li W."/>
            <person name="Lindquist E."/>
            <person name="Lopez-Garcia S."/>
            <person name="Luque E.M."/>
            <person name="Marcos A.T."/>
            <person name="Martin J."/>
            <person name="McCluskey K."/>
            <person name="Medina H.R."/>
            <person name="Miralles-Duran A."/>
            <person name="Miyazaki A."/>
            <person name="Munoz-Torres E."/>
            <person name="Oguiza J.A."/>
            <person name="Ohm R."/>
            <person name="Olmedo M."/>
            <person name="Orejas M."/>
            <person name="Ortiz-Castellanos L."/>
            <person name="Pisabarro A.G."/>
            <person name="Rodriguez-Romero J."/>
            <person name="Ruiz-Herrera J."/>
            <person name="Ruiz-Vazquez R."/>
            <person name="Sanz C."/>
            <person name="Schackwitz W."/>
            <person name="Schmutz J."/>
            <person name="Shahriari M."/>
            <person name="Shelest E."/>
            <person name="Silva-Franco F."/>
            <person name="Soanes D."/>
            <person name="Syed K."/>
            <person name="Tagua V.G."/>
            <person name="Talbot N.J."/>
            <person name="Thon M."/>
            <person name="De vries R.P."/>
            <person name="Wiebenga A."/>
            <person name="Yadav J.S."/>
            <person name="Braun E.L."/>
            <person name="Baker S."/>
            <person name="Garre V."/>
            <person name="Horwitz B."/>
            <person name="Torres-Martinez S."/>
            <person name="Idnurm A."/>
            <person name="Herrera-Estrella A."/>
            <person name="Gabaldon T."/>
            <person name="Grigoriev I.V."/>
        </authorList>
    </citation>
    <scope>NUCLEOTIDE SEQUENCE [LARGE SCALE GENOMIC DNA]</scope>
    <source>
        <strain evidence="9">NRRL 1555(-)</strain>
    </source>
</reference>
<dbReference type="InParanoid" id="A0A167P1M9"/>
<dbReference type="InterPro" id="IPR025986">
    <property type="entry name" value="RPAP3-like_C"/>
</dbReference>
<dbReference type="Pfam" id="PF07719">
    <property type="entry name" value="TPR_2"/>
    <property type="match status" value="1"/>
</dbReference>
<dbReference type="InterPro" id="IPR019734">
    <property type="entry name" value="TPR_rpt"/>
</dbReference>
<feature type="repeat" description="TPR" evidence="5">
    <location>
        <begin position="159"/>
        <end position="192"/>
    </location>
</feature>
<dbReference type="InterPro" id="IPR011990">
    <property type="entry name" value="TPR-like_helical_dom_sf"/>
</dbReference>
<dbReference type="Pfam" id="PF13877">
    <property type="entry name" value="RPAP3_C"/>
    <property type="match status" value="1"/>
</dbReference>
<feature type="domain" description="RNA-polymerase II-associated protein 3-like C-terminal" evidence="7">
    <location>
        <begin position="364"/>
        <end position="453"/>
    </location>
</feature>